<evidence type="ECO:0000313" key="2">
    <source>
        <dbReference type="EMBL" id="MDT0293428.1"/>
    </source>
</evidence>
<evidence type="ECO:0000256" key="1">
    <source>
        <dbReference type="SAM" id="Phobius"/>
    </source>
</evidence>
<accession>A0ABU2KFF2</accession>
<gene>
    <name evidence="2" type="ORF">RLT85_02150</name>
</gene>
<keyword evidence="1" id="KW-0472">Membrane</keyword>
<dbReference type="Proteomes" id="UP001182991">
    <property type="component" value="Unassembled WGS sequence"/>
</dbReference>
<reference evidence="3" key="1">
    <citation type="submission" date="2023-07" db="EMBL/GenBank/DDBJ databases">
        <title>Isolating and identifying novel microbial strains from the Mariana Trench.</title>
        <authorList>
            <person name="Fu H."/>
        </authorList>
    </citation>
    <scope>NUCLEOTIDE SEQUENCE [LARGE SCALE GENOMIC DNA]</scope>
    <source>
        <strain evidence="3">T-y2</strain>
    </source>
</reference>
<protein>
    <recommendedName>
        <fullName evidence="4">DUF748 domain-containing protein</fullName>
    </recommendedName>
</protein>
<proteinExistence type="predicted"/>
<keyword evidence="3" id="KW-1185">Reference proteome</keyword>
<dbReference type="RefSeq" id="WP_311400405.1">
    <property type="nucleotide sequence ID" value="NZ_JAVRBG010000002.1"/>
</dbReference>
<organism evidence="2 3">
    <name type="scientific">Mesonia ostreae</name>
    <dbReference type="NCBI Taxonomy" id="861110"/>
    <lineage>
        <taxon>Bacteria</taxon>
        <taxon>Pseudomonadati</taxon>
        <taxon>Bacteroidota</taxon>
        <taxon>Flavobacteriia</taxon>
        <taxon>Flavobacteriales</taxon>
        <taxon>Flavobacteriaceae</taxon>
        <taxon>Mesonia</taxon>
    </lineage>
</organism>
<evidence type="ECO:0008006" key="4">
    <source>
        <dbReference type="Google" id="ProtNLM"/>
    </source>
</evidence>
<feature type="transmembrane region" description="Helical" evidence="1">
    <location>
        <begin position="7"/>
        <end position="26"/>
    </location>
</feature>
<sequence>MKTFLKVLSIMAVLLIGGYIFTYFFVKDKIESFLEEPVLYGVATYEDLDLSLFRGSVNLTKLTWKSNKNESRFEVAYLSVKDVSYKALLFDDHIQIHSISLSEPHVFLHKVTDSTQYSSEKNGKNFDKKIILKHLRLEKGSFVFKKDSIEKVKLKSFELDIEDMLSSKDKRTEQIPFTYGDYTLKSREVFFDMNDLQELRVKELHLFKDKISLTDLYMSPKYSKKDYIKHISYEKDWMDLKIEELTVNKYELDLEEKNKFYSPLIEIKNMNFDVFRDKTVKDDITKKEMYSEMLRNLDFGVKIDSMRIRSSRLTYEEQIKKPGSAAAIFFDELNAEISDVSNLDLKREDFPTTKVKIKTQFMGKSSLNFNWNFKINDTLDRFRVNGSAYRIPDTSINSFFTPAFNVEAEGGIEQIYYNFSGDKNVASGDLKLNYEKLKFHILKKDRQRKNKILSFIANMMVKNSSERGGVSQNVGQVKRDKTKSFWNYFWSCLQSGLKKIFI</sequence>
<evidence type="ECO:0000313" key="3">
    <source>
        <dbReference type="Proteomes" id="UP001182991"/>
    </source>
</evidence>
<comment type="caution">
    <text evidence="2">The sequence shown here is derived from an EMBL/GenBank/DDBJ whole genome shotgun (WGS) entry which is preliminary data.</text>
</comment>
<keyword evidence="1" id="KW-1133">Transmembrane helix</keyword>
<name>A0ABU2KFF2_9FLAO</name>
<dbReference type="EMBL" id="JAVRBG010000002">
    <property type="protein sequence ID" value="MDT0293428.1"/>
    <property type="molecule type" value="Genomic_DNA"/>
</dbReference>
<keyword evidence="1" id="KW-0812">Transmembrane</keyword>